<reference evidence="1 2" key="1">
    <citation type="journal article" date="2005" name="Int. J. Syst. Evol. Microbiol.">
        <title>Halobacillus yeomjeoni sp. nov., isolated from a marine solar saltern in Korea.</title>
        <authorList>
            <person name="Yoon J.H."/>
            <person name="Kang S.J."/>
            <person name="Lee C.H."/>
            <person name="Oh H.W."/>
            <person name="Oh T.K."/>
        </authorList>
    </citation>
    <scope>NUCLEOTIDE SEQUENCE [LARGE SCALE GENOMIC DNA]</scope>
    <source>
        <strain evidence="1 2">KCTC 3957</strain>
    </source>
</reference>
<dbReference type="RefSeq" id="WP_197316038.1">
    <property type="nucleotide sequence ID" value="NZ_JADZSC010000001.1"/>
</dbReference>
<protein>
    <submittedName>
        <fullName evidence="1">Uncharacterized protein</fullName>
    </submittedName>
</protein>
<keyword evidence="2" id="KW-1185">Reference proteome</keyword>
<sequence length="178" mass="20824">MSSHYLQAELNRKEAISKMNTHLQSKWLRRLKRNKTLVSVEKMYIPFWCFDYYAEAHSVTEGMEGRIAIDPINHIKAILPMEHPVQQAGETTFPSASKILSEKHAESAIYWELFSKEKKRHKIKVVIQDQWLVHVPYWIGYTKDRKQQYDIIAVDALNGKVDFPIKDTIFTYLKEAGA</sequence>
<name>A0A931HTD1_9BACI</name>
<dbReference type="AlphaFoldDB" id="A0A931HTD1"/>
<accession>A0A931HTD1</accession>
<comment type="caution">
    <text evidence="1">The sequence shown here is derived from an EMBL/GenBank/DDBJ whole genome shotgun (WGS) entry which is preliminary data.</text>
</comment>
<organism evidence="1 2">
    <name type="scientific">Halobacillus yeomjeoni</name>
    <dbReference type="NCBI Taxonomy" id="311194"/>
    <lineage>
        <taxon>Bacteria</taxon>
        <taxon>Bacillati</taxon>
        <taxon>Bacillota</taxon>
        <taxon>Bacilli</taxon>
        <taxon>Bacillales</taxon>
        <taxon>Bacillaceae</taxon>
        <taxon>Halobacillus</taxon>
    </lineage>
</organism>
<gene>
    <name evidence="1" type="ORF">H0267_04285</name>
</gene>
<dbReference type="Proteomes" id="UP000614490">
    <property type="component" value="Unassembled WGS sequence"/>
</dbReference>
<dbReference type="EMBL" id="JADZSC010000001">
    <property type="protein sequence ID" value="MBH0229427.1"/>
    <property type="molecule type" value="Genomic_DNA"/>
</dbReference>
<evidence type="ECO:0000313" key="2">
    <source>
        <dbReference type="Proteomes" id="UP000614490"/>
    </source>
</evidence>
<proteinExistence type="predicted"/>
<evidence type="ECO:0000313" key="1">
    <source>
        <dbReference type="EMBL" id="MBH0229427.1"/>
    </source>
</evidence>